<keyword evidence="4" id="KW-1185">Reference proteome</keyword>
<comment type="caution">
    <text evidence="3">The sequence shown here is derived from an EMBL/GenBank/DDBJ whole genome shotgun (WGS) entry which is preliminary data.</text>
</comment>
<feature type="compositionally biased region" description="Low complexity" evidence="1">
    <location>
        <begin position="534"/>
        <end position="568"/>
    </location>
</feature>
<dbReference type="PANTHER" id="PTHR46844:SF1">
    <property type="entry name" value="SLR5058 PROTEIN"/>
    <property type="match status" value="1"/>
</dbReference>
<dbReference type="PANTHER" id="PTHR46844">
    <property type="entry name" value="SLR5058 PROTEIN"/>
    <property type="match status" value="1"/>
</dbReference>
<dbReference type="Pfam" id="PF05729">
    <property type="entry name" value="NACHT"/>
    <property type="match status" value="1"/>
</dbReference>
<dbReference type="Proteomes" id="UP000239203">
    <property type="component" value="Unassembled WGS sequence"/>
</dbReference>
<feature type="domain" description="NACHT" evidence="2">
    <location>
        <begin position="163"/>
        <end position="499"/>
    </location>
</feature>
<feature type="region of interest" description="Disordered" evidence="1">
    <location>
        <begin position="526"/>
        <end position="584"/>
    </location>
</feature>
<protein>
    <submittedName>
        <fullName evidence="3">NACHT domain-containing protein</fullName>
    </submittedName>
</protein>
<dbReference type="PROSITE" id="PS50837">
    <property type="entry name" value="NACHT"/>
    <property type="match status" value="1"/>
</dbReference>
<gene>
    <name evidence="3" type="ORF">CLV40_11380</name>
</gene>
<dbReference type="InterPro" id="IPR054547">
    <property type="entry name" value="NNH1"/>
</dbReference>
<dbReference type="Pfam" id="PF22733">
    <property type="entry name" value="NNH1"/>
    <property type="match status" value="1"/>
</dbReference>
<proteinExistence type="predicted"/>
<dbReference type="Gene3D" id="3.40.50.300">
    <property type="entry name" value="P-loop containing nucleotide triphosphate hydrolases"/>
    <property type="match status" value="1"/>
</dbReference>
<dbReference type="AlphaFoldDB" id="A0A2S6GKB6"/>
<evidence type="ECO:0000313" key="3">
    <source>
        <dbReference type="EMBL" id="PPK65596.1"/>
    </source>
</evidence>
<dbReference type="InterPro" id="IPR027417">
    <property type="entry name" value="P-loop_NTPase"/>
</dbReference>
<dbReference type="EMBL" id="PTIX01000013">
    <property type="protein sequence ID" value="PPK65596.1"/>
    <property type="molecule type" value="Genomic_DNA"/>
</dbReference>
<reference evidence="3 4" key="1">
    <citation type="submission" date="2018-02" db="EMBL/GenBank/DDBJ databases">
        <title>Genomic Encyclopedia of Archaeal and Bacterial Type Strains, Phase II (KMG-II): from individual species to whole genera.</title>
        <authorList>
            <person name="Goeker M."/>
        </authorList>
    </citation>
    <scope>NUCLEOTIDE SEQUENCE [LARGE SCALE GENOMIC DNA]</scope>
    <source>
        <strain evidence="3 4">YU 961-1</strain>
    </source>
</reference>
<accession>A0A2S6GKB6</accession>
<sequence>MAGLGEGGTRFYDRLLDECCSIFTQLAVQTAPFAPRGIVELLNRTSSLGVTVEQILHRMPVATLDAPDGADRDEEFLRRYLEHVGRTLDTVELFGVNVRTYHPSTPLSVACISLTVAPDATPARSVHPAQLERNSPWGRLASLAGGVADAANVQVEQALNGTSRFLLRGEAGSGKTTLLHWLAVTTARRAFGSDLADCNERVPFFIKLRSYAGRRLPAPEQFLDGVADPLVALMPAGWAHRQLAAGRALLLVDGVDELAAEDRRSVRDWVRQLVRVDSDNRVVITARPHAATARWLLAEQFGSAVLQRVSVADIRELVTHWHDAIRGVPDLPCAVEEVPVYERALLAQLDSSPHLQGLVTNPLLCAVLCAINLDRHSTLPPDRMGIYAAALDMLLERRDVERQIPADGSQSLSARDKTYLLQYLAWRLSINGRSEFARDDAVLRLGDRLGSMPLLAADAAAVLDHLLQRSGVIREPAGGRIDFVHRTFQEYLTAREAAEHGDVGLLLDHAHRDNWRETVIMAAGHANEPRAARRPAAPGVRRAPARSSPAAARRGLPGDRGPAGPGPACSRGAVPPAPDPATAR</sequence>
<dbReference type="SUPFAM" id="SSF52540">
    <property type="entry name" value="P-loop containing nucleoside triphosphate hydrolases"/>
    <property type="match status" value="1"/>
</dbReference>
<evidence type="ECO:0000313" key="4">
    <source>
        <dbReference type="Proteomes" id="UP000239203"/>
    </source>
</evidence>
<name>A0A2S6GKB6_9PSEU</name>
<feature type="compositionally biased region" description="Pro residues" evidence="1">
    <location>
        <begin position="575"/>
        <end position="584"/>
    </location>
</feature>
<dbReference type="InterPro" id="IPR007111">
    <property type="entry name" value="NACHT_NTPase"/>
</dbReference>
<evidence type="ECO:0000256" key="1">
    <source>
        <dbReference type="SAM" id="MobiDB-lite"/>
    </source>
</evidence>
<organism evidence="3 4">
    <name type="scientific">Actinokineospora auranticolor</name>
    <dbReference type="NCBI Taxonomy" id="155976"/>
    <lineage>
        <taxon>Bacteria</taxon>
        <taxon>Bacillati</taxon>
        <taxon>Actinomycetota</taxon>
        <taxon>Actinomycetes</taxon>
        <taxon>Pseudonocardiales</taxon>
        <taxon>Pseudonocardiaceae</taxon>
        <taxon>Actinokineospora</taxon>
    </lineage>
</organism>
<evidence type="ECO:0000259" key="2">
    <source>
        <dbReference type="PROSITE" id="PS50837"/>
    </source>
</evidence>